<feature type="transmembrane region" description="Helical" evidence="1">
    <location>
        <begin position="221"/>
        <end position="243"/>
    </location>
</feature>
<dbReference type="AlphaFoldDB" id="A0A0R2NJF4"/>
<dbReference type="RefSeq" id="WP_024625654.1">
    <property type="nucleotide sequence ID" value="NZ_AYGX02000161.1"/>
</dbReference>
<organism evidence="2 3">
    <name type="scientific">Lactiplantibacillus fabifermentans DSM 21115</name>
    <dbReference type="NCBI Taxonomy" id="1413187"/>
    <lineage>
        <taxon>Bacteria</taxon>
        <taxon>Bacillati</taxon>
        <taxon>Bacillota</taxon>
        <taxon>Bacilli</taxon>
        <taxon>Lactobacillales</taxon>
        <taxon>Lactobacillaceae</taxon>
        <taxon>Lactiplantibacillus</taxon>
    </lineage>
</organism>
<evidence type="ECO:0000313" key="2">
    <source>
        <dbReference type="EMBL" id="KRO24731.1"/>
    </source>
</evidence>
<keyword evidence="3" id="KW-1185">Reference proteome</keyword>
<keyword evidence="1" id="KW-0472">Membrane</keyword>
<protein>
    <submittedName>
        <fullName evidence="2">Uncharacterized protein</fullName>
    </submittedName>
</protein>
<feature type="transmembrane region" description="Helical" evidence="1">
    <location>
        <begin position="53"/>
        <end position="74"/>
    </location>
</feature>
<feature type="transmembrane region" description="Helical" evidence="1">
    <location>
        <begin position="119"/>
        <end position="141"/>
    </location>
</feature>
<sequence length="302" mass="33598">MHLSRQTRRDYLIGFAFVLLMVASATWLNDYEIILPEIGALTAGLWIYHDQNWLAHPLKIFLAPSGTAVLGFIVNQFNWAYPVKVLVTVALMLGLLKGLRSTLAPAFATGLLPIIVDATHWSFIVAIFIFTFLLMAVVLGRQLHVDLPETRPLFTHTWLIFSLAVAGWSLLVWALGKPEMAAIPPVLVVFFEVLQQPKYGKNMAIKHVLALSGAATIGVGIHIWFASWLLTTLIALPLVFVWLQILHVKLPAAYAFPLLALVLPTTMFAKLPLTALLAAIFFLGIAYSYHYFKPTQKSVDQL</sequence>
<feature type="transmembrane region" description="Helical" evidence="1">
    <location>
        <begin position="12"/>
        <end position="28"/>
    </location>
</feature>
<feature type="transmembrane region" description="Helical" evidence="1">
    <location>
        <begin position="250"/>
        <end position="269"/>
    </location>
</feature>
<evidence type="ECO:0000256" key="1">
    <source>
        <dbReference type="SAM" id="Phobius"/>
    </source>
</evidence>
<name>A0A0R2NJF4_9LACO</name>
<dbReference type="Proteomes" id="UP000050920">
    <property type="component" value="Unassembled WGS sequence"/>
</dbReference>
<feature type="transmembrane region" description="Helical" evidence="1">
    <location>
        <begin position="81"/>
        <end position="99"/>
    </location>
</feature>
<evidence type="ECO:0000313" key="3">
    <source>
        <dbReference type="Proteomes" id="UP000050920"/>
    </source>
</evidence>
<reference evidence="2 3" key="1">
    <citation type="journal article" date="2015" name="Genome Announc.">
        <title>Expanding the biotechnology potential of lactobacilli through comparative genomics of 213 strains and associated genera.</title>
        <authorList>
            <person name="Sun Z."/>
            <person name="Harris H.M."/>
            <person name="McCann A."/>
            <person name="Guo C."/>
            <person name="Argimon S."/>
            <person name="Zhang W."/>
            <person name="Yang X."/>
            <person name="Jeffery I.B."/>
            <person name="Cooney J.C."/>
            <person name="Kagawa T.F."/>
            <person name="Liu W."/>
            <person name="Song Y."/>
            <person name="Salvetti E."/>
            <person name="Wrobel A."/>
            <person name="Rasinkangas P."/>
            <person name="Parkhill J."/>
            <person name="Rea M.C."/>
            <person name="O'Sullivan O."/>
            <person name="Ritari J."/>
            <person name="Douillard F.P."/>
            <person name="Paul Ross R."/>
            <person name="Yang R."/>
            <person name="Briner A.E."/>
            <person name="Felis G.E."/>
            <person name="de Vos W.M."/>
            <person name="Barrangou R."/>
            <person name="Klaenhammer T.R."/>
            <person name="Caufield P.W."/>
            <person name="Cui Y."/>
            <person name="Zhang H."/>
            <person name="O'Toole P.W."/>
        </authorList>
    </citation>
    <scope>NUCLEOTIDE SEQUENCE [LARGE SCALE GENOMIC DNA]</scope>
    <source>
        <strain evidence="2 3">DSM 21115</strain>
    </source>
</reference>
<keyword evidence="1" id="KW-0812">Transmembrane</keyword>
<proteinExistence type="predicted"/>
<gene>
    <name evidence="2" type="ORF">DY78_GL001581</name>
</gene>
<comment type="caution">
    <text evidence="2">The sequence shown here is derived from an EMBL/GenBank/DDBJ whole genome shotgun (WGS) entry which is preliminary data.</text>
</comment>
<keyword evidence="1" id="KW-1133">Transmembrane helix</keyword>
<accession>A0A0R2NJF4</accession>
<dbReference type="EMBL" id="AYGX02000161">
    <property type="protein sequence ID" value="KRO24731.1"/>
    <property type="molecule type" value="Genomic_DNA"/>
</dbReference>
<feature type="transmembrane region" description="Helical" evidence="1">
    <location>
        <begin position="275"/>
        <end position="292"/>
    </location>
</feature>
<feature type="transmembrane region" description="Helical" evidence="1">
    <location>
        <begin position="153"/>
        <end position="175"/>
    </location>
</feature>